<reference evidence="13 14" key="1">
    <citation type="journal article" date="2019" name="Nat. Ecol. Evol.">
        <title>Megaphylogeny resolves global patterns of mushroom evolution.</title>
        <authorList>
            <person name="Varga T."/>
            <person name="Krizsan K."/>
            <person name="Foldi C."/>
            <person name="Dima B."/>
            <person name="Sanchez-Garcia M."/>
            <person name="Sanchez-Ramirez S."/>
            <person name="Szollosi G.J."/>
            <person name="Szarkandi J.G."/>
            <person name="Papp V."/>
            <person name="Albert L."/>
            <person name="Andreopoulos W."/>
            <person name="Angelini C."/>
            <person name="Antonin V."/>
            <person name="Barry K.W."/>
            <person name="Bougher N.L."/>
            <person name="Buchanan P."/>
            <person name="Buyck B."/>
            <person name="Bense V."/>
            <person name="Catcheside P."/>
            <person name="Chovatia M."/>
            <person name="Cooper J."/>
            <person name="Damon W."/>
            <person name="Desjardin D."/>
            <person name="Finy P."/>
            <person name="Geml J."/>
            <person name="Haridas S."/>
            <person name="Hughes K."/>
            <person name="Justo A."/>
            <person name="Karasinski D."/>
            <person name="Kautmanova I."/>
            <person name="Kiss B."/>
            <person name="Kocsube S."/>
            <person name="Kotiranta H."/>
            <person name="LaButti K.M."/>
            <person name="Lechner B.E."/>
            <person name="Liimatainen K."/>
            <person name="Lipzen A."/>
            <person name="Lukacs Z."/>
            <person name="Mihaltcheva S."/>
            <person name="Morgado L.N."/>
            <person name="Niskanen T."/>
            <person name="Noordeloos M.E."/>
            <person name="Ohm R.A."/>
            <person name="Ortiz-Santana B."/>
            <person name="Ovrebo C."/>
            <person name="Racz N."/>
            <person name="Riley R."/>
            <person name="Savchenko A."/>
            <person name="Shiryaev A."/>
            <person name="Soop K."/>
            <person name="Spirin V."/>
            <person name="Szebenyi C."/>
            <person name="Tomsovsky M."/>
            <person name="Tulloss R.E."/>
            <person name="Uehling J."/>
            <person name="Grigoriev I.V."/>
            <person name="Vagvolgyi C."/>
            <person name="Papp T."/>
            <person name="Martin F.M."/>
            <person name="Miettinen O."/>
            <person name="Hibbett D.S."/>
            <person name="Nagy L.G."/>
        </authorList>
    </citation>
    <scope>NUCLEOTIDE SEQUENCE [LARGE SCALE GENOMIC DNA]</scope>
    <source>
        <strain evidence="13 14">OMC1185</strain>
    </source>
</reference>
<keyword evidence="3" id="KW-0597">Phosphoprotein</keyword>
<evidence type="ECO:0000256" key="2">
    <source>
        <dbReference type="ARBA" id="ARBA00022527"/>
    </source>
</evidence>
<dbReference type="STRING" id="5364.A0A5C3N616"/>
<name>A0A5C3N616_9AGAM</name>
<evidence type="ECO:0000313" key="14">
    <source>
        <dbReference type="Proteomes" id="UP000305948"/>
    </source>
</evidence>
<evidence type="ECO:0000256" key="7">
    <source>
        <dbReference type="ARBA" id="ARBA00022840"/>
    </source>
</evidence>
<dbReference type="InterPro" id="IPR000719">
    <property type="entry name" value="Prot_kinase_dom"/>
</dbReference>
<dbReference type="Gene3D" id="1.10.510.10">
    <property type="entry name" value="Transferase(Phosphotransferase) domain 1"/>
    <property type="match status" value="1"/>
</dbReference>
<dbReference type="GO" id="GO:0005524">
    <property type="term" value="F:ATP binding"/>
    <property type="evidence" value="ECO:0007669"/>
    <property type="project" value="UniProtKB-UniRule"/>
</dbReference>
<dbReference type="InterPro" id="IPR011009">
    <property type="entry name" value="Kinase-like_dom_sf"/>
</dbReference>
<evidence type="ECO:0000256" key="3">
    <source>
        <dbReference type="ARBA" id="ARBA00022553"/>
    </source>
</evidence>
<proteinExistence type="predicted"/>
<dbReference type="InterPro" id="IPR017441">
    <property type="entry name" value="Protein_kinase_ATP_BS"/>
</dbReference>
<dbReference type="GO" id="GO:0007010">
    <property type="term" value="P:cytoskeleton organization"/>
    <property type="evidence" value="ECO:0007669"/>
    <property type="project" value="UniProtKB-ARBA"/>
</dbReference>
<keyword evidence="7 10" id="KW-0067">ATP-binding</keyword>
<dbReference type="Proteomes" id="UP000305948">
    <property type="component" value="Unassembled WGS sequence"/>
</dbReference>
<evidence type="ECO:0000256" key="10">
    <source>
        <dbReference type="PROSITE-ProRule" id="PRU10141"/>
    </source>
</evidence>
<evidence type="ECO:0000256" key="9">
    <source>
        <dbReference type="ARBA" id="ARBA00048679"/>
    </source>
</evidence>
<keyword evidence="2" id="KW-0723">Serine/threonine-protein kinase</keyword>
<evidence type="ECO:0000256" key="6">
    <source>
        <dbReference type="ARBA" id="ARBA00022777"/>
    </source>
</evidence>
<gene>
    <name evidence="13" type="ORF">OE88DRAFT_1359228</name>
</gene>
<dbReference type="EC" id="2.7.11.1" evidence="1"/>
<comment type="catalytic activity">
    <reaction evidence="9">
        <text>L-seryl-[protein] + ATP = O-phospho-L-seryl-[protein] + ADP + H(+)</text>
        <dbReference type="Rhea" id="RHEA:17989"/>
        <dbReference type="Rhea" id="RHEA-COMP:9863"/>
        <dbReference type="Rhea" id="RHEA-COMP:11604"/>
        <dbReference type="ChEBI" id="CHEBI:15378"/>
        <dbReference type="ChEBI" id="CHEBI:29999"/>
        <dbReference type="ChEBI" id="CHEBI:30616"/>
        <dbReference type="ChEBI" id="CHEBI:83421"/>
        <dbReference type="ChEBI" id="CHEBI:456216"/>
        <dbReference type="EC" id="2.7.11.1"/>
    </reaction>
</comment>
<evidence type="ECO:0000256" key="5">
    <source>
        <dbReference type="ARBA" id="ARBA00022741"/>
    </source>
</evidence>
<dbReference type="GO" id="GO:0004674">
    <property type="term" value="F:protein serine/threonine kinase activity"/>
    <property type="evidence" value="ECO:0007669"/>
    <property type="project" value="UniProtKB-KW"/>
</dbReference>
<dbReference type="SUPFAM" id="SSF56112">
    <property type="entry name" value="Protein kinase-like (PK-like)"/>
    <property type="match status" value="1"/>
</dbReference>
<dbReference type="EMBL" id="ML213508">
    <property type="protein sequence ID" value="TFK53249.1"/>
    <property type="molecule type" value="Genomic_DNA"/>
</dbReference>
<organism evidence="13 14">
    <name type="scientific">Heliocybe sulcata</name>
    <dbReference type="NCBI Taxonomy" id="5364"/>
    <lineage>
        <taxon>Eukaryota</taxon>
        <taxon>Fungi</taxon>
        <taxon>Dikarya</taxon>
        <taxon>Basidiomycota</taxon>
        <taxon>Agaricomycotina</taxon>
        <taxon>Agaricomycetes</taxon>
        <taxon>Gloeophyllales</taxon>
        <taxon>Gloeophyllaceae</taxon>
        <taxon>Heliocybe</taxon>
    </lineage>
</organism>
<evidence type="ECO:0000313" key="13">
    <source>
        <dbReference type="EMBL" id="TFK53249.1"/>
    </source>
</evidence>
<dbReference type="PROSITE" id="PS50011">
    <property type="entry name" value="PROTEIN_KINASE_DOM"/>
    <property type="match status" value="1"/>
</dbReference>
<evidence type="ECO:0000256" key="8">
    <source>
        <dbReference type="ARBA" id="ARBA00047899"/>
    </source>
</evidence>
<dbReference type="SMART" id="SM00220">
    <property type="entry name" value="S_TKc"/>
    <property type="match status" value="1"/>
</dbReference>
<protein>
    <recommendedName>
        <fullName evidence="1">non-specific serine/threonine protein kinase</fullName>
        <ecNumber evidence="1">2.7.11.1</ecNumber>
    </recommendedName>
</protein>
<dbReference type="AlphaFoldDB" id="A0A5C3N616"/>
<feature type="region of interest" description="Disordered" evidence="11">
    <location>
        <begin position="791"/>
        <end position="835"/>
    </location>
</feature>
<dbReference type="OrthoDB" id="68483at2759"/>
<dbReference type="Gene3D" id="3.30.200.20">
    <property type="entry name" value="Phosphorylase Kinase, domain 1"/>
    <property type="match status" value="1"/>
</dbReference>
<keyword evidence="6 13" id="KW-0418">Kinase</keyword>
<sequence length="883" mass="96732">MFLTIKVKWFKTRHMREASPPTLPSAVEEAKEEPCAVHAAPASSPEYEVLSAVYEAQVSPEVLNIHSDTLLRMARAAADKLEEDDKLAISVSSSTQSYGSVIITNIREPFPFQIADPLDTHDVSLASPSPSTLEPTNFTSTPFFSQDSYEVLPISFSHEPLQIAGDDSPIDRSAHDVHDHLAAQRRDLLRLASDDSIGEFGPTFASWEYQHSSPIRRQDPLRIANDDSVDLHFDSAVDDILGSPTISRANPLQIAGANSEDGFSFDAPSSIKGFPIAQRRDPLRIASADSEDDFGFDDSAMDDSPIISRQGPLQIASGDSTGGFAPAYSLTDSLECTPSPVPAPQLLITSCTTMTFSGTAAPSLAASSNNTLTLPAPGGVRSDSITEEQETNESGFLPIVRVVYANPELDRSTASTSGDTTYVEDASTSFLTSTSLTRVNSTTTVTPSPPTSPTVSAKHIKLHVDLAKEYKALKQIGSGGFGTVYLIRHKATSKLSAVKVILKEKSDSQGRWDPLPFFMKEQKSARIVGHHPFVIGLEASWHDSNAFYLMTPYYPGGDLEELVNRCGALPETRVRFYLAQLTLAMEHLHSHKIIHRDIKPPNVLIDAAGNAILADLGLCHIFPDSKVKVHYDGDESKTAALETCNPGYNSAYMCHDPCGSAAYASPELLAGQPFSFNTDIWSLGVTAYAMRCCRLPWEGLKKGTWDVVTSTKQILRDPLAFKAGDKVSQELQDLLHQMLEKKPQSRATISDIKEHTFLKEIDWNKLVQGEIEAPYIPAKCKSTPRSFRNITLPLGKPYSPGEDPNPELSFRSPQLDDFPTPTTNPPPSSPPESFHGIGVIKRLIRKLINPSRKYKRATLPVTQAPKNVRPLDWDAISSPWYQY</sequence>
<dbReference type="InterPro" id="IPR008271">
    <property type="entry name" value="Ser/Thr_kinase_AS"/>
</dbReference>
<evidence type="ECO:0000256" key="4">
    <source>
        <dbReference type="ARBA" id="ARBA00022679"/>
    </source>
</evidence>
<evidence type="ECO:0000259" key="12">
    <source>
        <dbReference type="PROSITE" id="PS50011"/>
    </source>
</evidence>
<keyword evidence="14" id="KW-1185">Reference proteome</keyword>
<feature type="domain" description="Protein kinase" evidence="12">
    <location>
        <begin position="470"/>
        <end position="758"/>
    </location>
</feature>
<dbReference type="Pfam" id="PF00069">
    <property type="entry name" value="Pkinase"/>
    <property type="match status" value="1"/>
</dbReference>
<keyword evidence="4" id="KW-0808">Transferase</keyword>
<keyword evidence="5 10" id="KW-0547">Nucleotide-binding</keyword>
<dbReference type="FunFam" id="1.10.510.10:FF:000024">
    <property type="entry name" value="Probable serine/threonine-protein kinase cot-1"/>
    <property type="match status" value="1"/>
</dbReference>
<comment type="catalytic activity">
    <reaction evidence="8">
        <text>L-threonyl-[protein] + ATP = O-phospho-L-threonyl-[protein] + ADP + H(+)</text>
        <dbReference type="Rhea" id="RHEA:46608"/>
        <dbReference type="Rhea" id="RHEA-COMP:11060"/>
        <dbReference type="Rhea" id="RHEA-COMP:11605"/>
        <dbReference type="ChEBI" id="CHEBI:15378"/>
        <dbReference type="ChEBI" id="CHEBI:30013"/>
        <dbReference type="ChEBI" id="CHEBI:30616"/>
        <dbReference type="ChEBI" id="CHEBI:61977"/>
        <dbReference type="ChEBI" id="CHEBI:456216"/>
        <dbReference type="EC" id="2.7.11.1"/>
    </reaction>
</comment>
<feature type="binding site" evidence="10">
    <location>
        <position position="503"/>
    </location>
    <ligand>
        <name>ATP</name>
        <dbReference type="ChEBI" id="CHEBI:30616"/>
    </ligand>
</feature>
<accession>A0A5C3N616</accession>
<evidence type="ECO:0000256" key="1">
    <source>
        <dbReference type="ARBA" id="ARBA00012513"/>
    </source>
</evidence>
<evidence type="ECO:0000256" key="11">
    <source>
        <dbReference type="SAM" id="MobiDB-lite"/>
    </source>
</evidence>
<dbReference type="PROSITE" id="PS00107">
    <property type="entry name" value="PROTEIN_KINASE_ATP"/>
    <property type="match status" value="1"/>
</dbReference>
<dbReference type="PROSITE" id="PS00108">
    <property type="entry name" value="PROTEIN_KINASE_ST"/>
    <property type="match status" value="1"/>
</dbReference>
<dbReference type="PANTHER" id="PTHR24351">
    <property type="entry name" value="RIBOSOMAL PROTEIN S6 KINASE"/>
    <property type="match status" value="1"/>
</dbReference>